<keyword evidence="4" id="KW-1185">Reference proteome</keyword>
<reference evidence="3 4" key="1">
    <citation type="submission" date="2022-11" db="EMBL/GenBank/DDBJ databases">
        <title>Minimal conservation of predation-associated metabolite biosynthetic gene clusters underscores biosynthetic potential of Myxococcota including descriptions for ten novel species: Archangium lansinium sp. nov., Myxococcus landrumus sp. nov., Nannocystis bai.</title>
        <authorList>
            <person name="Ahearne A."/>
            <person name="Stevens C."/>
            <person name="Dowd S."/>
        </authorList>
    </citation>
    <scope>NUCLEOTIDE SEQUENCE [LARGE SCALE GENOMIC DNA]</scope>
    <source>
        <strain evidence="3 4">NCWAL01</strain>
    </source>
</reference>
<name>A0ABT5D523_9BACT</name>
<sequence length="84" mass="9353">MRKTQWVGGMGLGMLLACASTQPSQQTAVAVAPQDPNLVCEESRVTGSHIPRRVCRTAQQSKEEREQAQKERREANRTQPDANF</sequence>
<dbReference type="Proteomes" id="UP001221838">
    <property type="component" value="Unassembled WGS sequence"/>
</dbReference>
<proteinExistence type="predicted"/>
<dbReference type="RefSeq" id="WP_272136616.1">
    <property type="nucleotide sequence ID" value="NZ_JAQNDM010000002.1"/>
</dbReference>
<dbReference type="EMBL" id="JAQNDM010000002">
    <property type="protein sequence ID" value="MDC0708666.1"/>
    <property type="molecule type" value="Genomic_DNA"/>
</dbReference>
<feature type="compositionally biased region" description="Basic and acidic residues" evidence="1">
    <location>
        <begin position="61"/>
        <end position="76"/>
    </location>
</feature>
<feature type="signal peptide" evidence="2">
    <location>
        <begin position="1"/>
        <end position="19"/>
    </location>
</feature>
<organism evidence="3 4">
    <name type="scientific">Stigmatella ashevillensis</name>
    <dbReference type="NCBI Taxonomy" id="2995309"/>
    <lineage>
        <taxon>Bacteria</taxon>
        <taxon>Pseudomonadati</taxon>
        <taxon>Myxococcota</taxon>
        <taxon>Myxococcia</taxon>
        <taxon>Myxococcales</taxon>
        <taxon>Cystobacterineae</taxon>
        <taxon>Archangiaceae</taxon>
        <taxon>Stigmatella</taxon>
    </lineage>
</organism>
<protein>
    <recommendedName>
        <fullName evidence="5">Lipoprotein</fullName>
    </recommendedName>
</protein>
<evidence type="ECO:0000256" key="2">
    <source>
        <dbReference type="SAM" id="SignalP"/>
    </source>
</evidence>
<dbReference type="PROSITE" id="PS51257">
    <property type="entry name" value="PROKAR_LIPOPROTEIN"/>
    <property type="match status" value="1"/>
</dbReference>
<evidence type="ECO:0000313" key="4">
    <source>
        <dbReference type="Proteomes" id="UP001221838"/>
    </source>
</evidence>
<accession>A0ABT5D523</accession>
<feature type="chain" id="PRO_5046782599" description="Lipoprotein" evidence="2">
    <location>
        <begin position="20"/>
        <end position="84"/>
    </location>
</feature>
<evidence type="ECO:0000313" key="3">
    <source>
        <dbReference type="EMBL" id="MDC0708666.1"/>
    </source>
</evidence>
<comment type="caution">
    <text evidence="3">The sequence shown here is derived from an EMBL/GenBank/DDBJ whole genome shotgun (WGS) entry which is preliminary data.</text>
</comment>
<keyword evidence="2" id="KW-0732">Signal</keyword>
<feature type="region of interest" description="Disordered" evidence="1">
    <location>
        <begin position="54"/>
        <end position="84"/>
    </location>
</feature>
<evidence type="ECO:0008006" key="5">
    <source>
        <dbReference type="Google" id="ProtNLM"/>
    </source>
</evidence>
<evidence type="ECO:0000256" key="1">
    <source>
        <dbReference type="SAM" id="MobiDB-lite"/>
    </source>
</evidence>
<gene>
    <name evidence="3" type="ORF">POL68_09315</name>
</gene>